<feature type="compositionally biased region" description="Polar residues" evidence="2">
    <location>
        <begin position="335"/>
        <end position="346"/>
    </location>
</feature>
<dbReference type="SUPFAM" id="SSF48403">
    <property type="entry name" value="Ankyrin repeat"/>
    <property type="match status" value="1"/>
</dbReference>
<feature type="region of interest" description="Disordered" evidence="2">
    <location>
        <begin position="195"/>
        <end position="248"/>
    </location>
</feature>
<feature type="region of interest" description="Disordered" evidence="2">
    <location>
        <begin position="363"/>
        <end position="383"/>
    </location>
</feature>
<dbReference type="RefSeq" id="XP_045378484.1">
    <property type="nucleotide sequence ID" value="XM_045522528.1"/>
</dbReference>
<dbReference type="AlphaFoldDB" id="A0A9W3HNM2"/>
<organism evidence="3">
    <name type="scientific">Camelus bactrianus</name>
    <name type="common">Bactrian camel</name>
    <dbReference type="NCBI Taxonomy" id="9837"/>
    <lineage>
        <taxon>Eukaryota</taxon>
        <taxon>Metazoa</taxon>
        <taxon>Chordata</taxon>
        <taxon>Craniata</taxon>
        <taxon>Vertebrata</taxon>
        <taxon>Euteleostomi</taxon>
        <taxon>Mammalia</taxon>
        <taxon>Eutheria</taxon>
        <taxon>Laurasiatheria</taxon>
        <taxon>Artiodactyla</taxon>
        <taxon>Tylopoda</taxon>
        <taxon>Camelidae</taxon>
        <taxon>Camelus</taxon>
    </lineage>
</organism>
<feature type="region of interest" description="Disordered" evidence="2">
    <location>
        <begin position="308"/>
        <end position="351"/>
    </location>
</feature>
<dbReference type="InterPro" id="IPR050657">
    <property type="entry name" value="Ankyrin_repeat_domain"/>
</dbReference>
<name>A0A9W3HNM2_CAMBA</name>
<dbReference type="PANTHER" id="PTHR24147">
    <property type="entry name" value="ANKYRIN REPEAT DOMAIN 36-RELATED"/>
    <property type="match status" value="1"/>
</dbReference>
<evidence type="ECO:0000256" key="2">
    <source>
        <dbReference type="SAM" id="MobiDB-lite"/>
    </source>
</evidence>
<dbReference type="PROSITE" id="PS50088">
    <property type="entry name" value="ANK_REPEAT"/>
    <property type="match status" value="2"/>
</dbReference>
<feature type="compositionally biased region" description="Basic and acidic residues" evidence="2">
    <location>
        <begin position="225"/>
        <end position="243"/>
    </location>
</feature>
<feature type="repeat" description="ANK" evidence="1">
    <location>
        <begin position="40"/>
        <end position="72"/>
    </location>
</feature>
<feature type="compositionally biased region" description="Polar residues" evidence="2">
    <location>
        <begin position="363"/>
        <end position="376"/>
    </location>
</feature>
<dbReference type="PANTHER" id="PTHR24147:SF60">
    <property type="entry name" value="ANKYRIN REPEAT DOMAIN-CONTAINING PROTEIN 26-RELATED"/>
    <property type="match status" value="1"/>
</dbReference>
<gene>
    <name evidence="3" type="primary">LOC105074206</name>
</gene>
<feature type="repeat" description="ANK" evidence="1">
    <location>
        <begin position="73"/>
        <end position="105"/>
    </location>
</feature>
<dbReference type="InterPro" id="IPR002110">
    <property type="entry name" value="Ankyrin_rpt"/>
</dbReference>
<keyword evidence="1" id="KW-0040">ANK repeat</keyword>
<accession>A0A9W3HNM2</accession>
<sequence length="419" mass="45338">MKKGLEEVGESSCGKCGCWAVRGEDCELLVESAPGGWWGTLSTALHLACVSGQSSVVALLIQWNCDLDACDKESKAALIKAVQCQNDGCVTVLLEHGADPNLEDDSQNTALHYVVLAENTSIATQLLRFTVPLILVGTKRILHRNGSPQDHNRKQRDNKRGTCAGLRFVKVGGNKQFSSVPLRKEEESNWKEQLDEYEDGQGKKQQSQKRGKENGTRTINSVLKEQADHSKLISTDGAHKSDRGGAASALGLGEEEGVEPSWDSESISEIQLPNYVDQLSGAAHQGEKNTLNGQLENSTEKYPHLKPAVGVKNSVPNKTGEMKNLQRFKSDPSDWDSTSLSPNNAAGQRAQHLKVDKCPLVSQSVTTDQSAPTELRQTAPVDKDQMNIGAVSLSENAALRGLCESQLPENSSSKEADLG</sequence>
<reference evidence="3" key="1">
    <citation type="submission" date="2025-08" db="UniProtKB">
        <authorList>
            <consortium name="RefSeq"/>
        </authorList>
    </citation>
    <scope>IDENTIFICATION</scope>
    <source>
        <tissue evidence="3">Blood</tissue>
    </source>
</reference>
<protein>
    <submittedName>
        <fullName evidence="3">Ankyrin repeat domain-containing protein 26-like</fullName>
    </submittedName>
</protein>
<dbReference type="SMART" id="SM00248">
    <property type="entry name" value="ANK"/>
    <property type="match status" value="3"/>
</dbReference>
<dbReference type="Gene3D" id="1.25.40.20">
    <property type="entry name" value="Ankyrin repeat-containing domain"/>
    <property type="match status" value="1"/>
</dbReference>
<evidence type="ECO:0000256" key="1">
    <source>
        <dbReference type="PROSITE-ProRule" id="PRU00023"/>
    </source>
</evidence>
<dbReference type="PROSITE" id="PS50297">
    <property type="entry name" value="ANK_REP_REGION"/>
    <property type="match status" value="1"/>
</dbReference>
<dbReference type="InterPro" id="IPR036770">
    <property type="entry name" value="Ankyrin_rpt-contain_sf"/>
</dbReference>
<proteinExistence type="predicted"/>
<evidence type="ECO:0000313" key="3">
    <source>
        <dbReference type="RefSeq" id="XP_045378484.1"/>
    </source>
</evidence>
<dbReference type="Pfam" id="PF12796">
    <property type="entry name" value="Ank_2"/>
    <property type="match status" value="1"/>
</dbReference>